<proteinExistence type="predicted"/>
<keyword evidence="3" id="KW-1185">Reference proteome</keyword>
<feature type="region of interest" description="Disordered" evidence="1">
    <location>
        <begin position="131"/>
        <end position="214"/>
    </location>
</feature>
<evidence type="ECO:0000313" key="3">
    <source>
        <dbReference type="Proteomes" id="UP001176941"/>
    </source>
</evidence>
<sequence>MCWACLRARGVTRVPPFVEGVTLKDGRYVETFRLPTISVGVSQSPPPPPSLSSSSSFPAAAVLYLDRCCGSGSYFYEGPPVLQYRGLPHSLQGNNRSAVFHHVHLSDAAREEITQYQQQLLLLRQQQQQQQQQEGEDEEQQQQGEQFLVEEKALRGEKDQRSQRGEGEEEAKQKKGEKKAEEEDREKEEKEEDEDEQQQQQLGNAEAGTEEQEK</sequence>
<evidence type="ECO:0000313" key="2">
    <source>
        <dbReference type="EMBL" id="CAI9149541.1"/>
    </source>
</evidence>
<dbReference type="EMBL" id="CATKSN020000384">
    <property type="protein sequence ID" value="CAI9149541.1"/>
    <property type="molecule type" value="Genomic_DNA"/>
</dbReference>
<comment type="caution">
    <text evidence="2">The sequence shown here is derived from an EMBL/GenBank/DDBJ whole genome shotgun (WGS) entry which is preliminary data.</text>
</comment>
<accession>A0ABN8XN82</accession>
<feature type="compositionally biased region" description="Basic and acidic residues" evidence="1">
    <location>
        <begin position="149"/>
        <end position="182"/>
    </location>
</feature>
<feature type="compositionally biased region" description="Acidic residues" evidence="1">
    <location>
        <begin position="183"/>
        <end position="197"/>
    </location>
</feature>
<reference evidence="2" key="1">
    <citation type="submission" date="2023-04" db="EMBL/GenBank/DDBJ databases">
        <authorList>
            <consortium name="ELIXIR-Norway"/>
        </authorList>
    </citation>
    <scope>NUCLEOTIDE SEQUENCE [LARGE SCALE GENOMIC DNA]</scope>
</reference>
<name>A0ABN8XN82_RANTA</name>
<gene>
    <name evidence="2" type="ORF">MRATA1EN1_LOCUS31159</name>
</gene>
<evidence type="ECO:0000256" key="1">
    <source>
        <dbReference type="SAM" id="MobiDB-lite"/>
    </source>
</evidence>
<organism evidence="2 3">
    <name type="scientific">Rangifer tarandus platyrhynchus</name>
    <name type="common">Svalbard reindeer</name>
    <dbReference type="NCBI Taxonomy" id="3082113"/>
    <lineage>
        <taxon>Eukaryota</taxon>
        <taxon>Metazoa</taxon>
        <taxon>Chordata</taxon>
        <taxon>Craniata</taxon>
        <taxon>Vertebrata</taxon>
        <taxon>Euteleostomi</taxon>
        <taxon>Mammalia</taxon>
        <taxon>Eutheria</taxon>
        <taxon>Laurasiatheria</taxon>
        <taxon>Artiodactyla</taxon>
        <taxon>Ruminantia</taxon>
        <taxon>Pecora</taxon>
        <taxon>Cervidae</taxon>
        <taxon>Odocoileinae</taxon>
        <taxon>Rangifer</taxon>
    </lineage>
</organism>
<protein>
    <submittedName>
        <fullName evidence="2">Uncharacterized protein</fullName>
    </submittedName>
</protein>
<dbReference type="Proteomes" id="UP001176941">
    <property type="component" value="Unassembled WGS sequence"/>
</dbReference>